<dbReference type="AlphaFoldDB" id="A0A0C2D3S0"/>
<reference evidence="1 2" key="1">
    <citation type="submission" date="2014-12" db="EMBL/GenBank/DDBJ databases">
        <title>Genome assembly of Enhygromyxa salina DSM 15201.</title>
        <authorList>
            <person name="Sharma G."/>
            <person name="Subramanian S."/>
        </authorList>
    </citation>
    <scope>NUCLEOTIDE SEQUENCE [LARGE SCALE GENOMIC DNA]</scope>
    <source>
        <strain evidence="1 2">DSM 15201</strain>
    </source>
</reference>
<protein>
    <submittedName>
        <fullName evidence="1">Uncharacterized protein</fullName>
    </submittedName>
</protein>
<organism evidence="1 2">
    <name type="scientific">Enhygromyxa salina</name>
    <dbReference type="NCBI Taxonomy" id="215803"/>
    <lineage>
        <taxon>Bacteria</taxon>
        <taxon>Pseudomonadati</taxon>
        <taxon>Myxococcota</taxon>
        <taxon>Polyangia</taxon>
        <taxon>Nannocystales</taxon>
        <taxon>Nannocystaceae</taxon>
        <taxon>Enhygromyxa</taxon>
    </lineage>
</organism>
<name>A0A0C2D3S0_9BACT</name>
<sequence length="104" mass="11670">MREYFDELKAAGHPFDRVNASKYGPLGPSELADTLYDFKMKTKTSPMMQIADLFLYPICQGGYDVGYAPFASLKAASRLVDQHVEDSNETGIKYSCFDSIIKKD</sequence>
<evidence type="ECO:0000313" key="1">
    <source>
        <dbReference type="EMBL" id="KIG17871.1"/>
    </source>
</evidence>
<dbReference type="EMBL" id="JMCC02000018">
    <property type="protein sequence ID" value="KIG17871.1"/>
    <property type="molecule type" value="Genomic_DNA"/>
</dbReference>
<evidence type="ECO:0000313" key="2">
    <source>
        <dbReference type="Proteomes" id="UP000031599"/>
    </source>
</evidence>
<proteinExistence type="predicted"/>
<dbReference type="Proteomes" id="UP000031599">
    <property type="component" value="Unassembled WGS sequence"/>
</dbReference>
<comment type="caution">
    <text evidence="1">The sequence shown here is derived from an EMBL/GenBank/DDBJ whole genome shotgun (WGS) entry which is preliminary data.</text>
</comment>
<accession>A0A0C2D3S0</accession>
<gene>
    <name evidence="1" type="ORF">DB30_02494</name>
</gene>